<reference evidence="2 3" key="1">
    <citation type="journal article" date="2015" name="Genome Announc.">
        <title>Expanding the biotechnology potential of lactobacilli through comparative genomics of 213 strains and associated genera.</title>
        <authorList>
            <person name="Sun Z."/>
            <person name="Harris H.M."/>
            <person name="McCann A."/>
            <person name="Guo C."/>
            <person name="Argimon S."/>
            <person name="Zhang W."/>
            <person name="Yang X."/>
            <person name="Jeffery I.B."/>
            <person name="Cooney J.C."/>
            <person name="Kagawa T.F."/>
            <person name="Liu W."/>
            <person name="Song Y."/>
            <person name="Salvetti E."/>
            <person name="Wrobel A."/>
            <person name="Rasinkangas P."/>
            <person name="Parkhill J."/>
            <person name="Rea M.C."/>
            <person name="O'Sullivan O."/>
            <person name="Ritari J."/>
            <person name="Douillard F.P."/>
            <person name="Paul Ross R."/>
            <person name="Yang R."/>
            <person name="Briner A.E."/>
            <person name="Felis G.E."/>
            <person name="de Vos W.M."/>
            <person name="Barrangou R."/>
            <person name="Klaenhammer T.R."/>
            <person name="Caufield P.W."/>
            <person name="Cui Y."/>
            <person name="Zhang H."/>
            <person name="O'Toole P.W."/>
        </authorList>
    </citation>
    <scope>NUCLEOTIDE SEQUENCE [LARGE SCALE GENOMIC DNA]</scope>
    <source>
        <strain evidence="2 3">DSM 23026</strain>
    </source>
</reference>
<accession>A0A0R2N4X8</accession>
<dbReference type="EMBL" id="JQCQ01000055">
    <property type="protein sequence ID" value="KRO20879.1"/>
    <property type="molecule type" value="Genomic_DNA"/>
</dbReference>
<evidence type="ECO:0000313" key="2">
    <source>
        <dbReference type="EMBL" id="KRO20879.1"/>
    </source>
</evidence>
<evidence type="ECO:0000256" key="1">
    <source>
        <dbReference type="SAM" id="SignalP"/>
    </source>
</evidence>
<gene>
    <name evidence="2" type="ORF">IV88_GL001481</name>
</gene>
<protein>
    <submittedName>
        <fullName evidence="2">Uncharacterized protein</fullName>
    </submittedName>
</protein>
<feature type="chain" id="PRO_5006420903" evidence="1">
    <location>
        <begin position="25"/>
        <end position="209"/>
    </location>
</feature>
<proteinExistence type="predicted"/>
<dbReference type="AlphaFoldDB" id="A0A0R2N4X8"/>
<comment type="caution">
    <text evidence="2">The sequence shown here is derived from an EMBL/GenBank/DDBJ whole genome shotgun (WGS) entry which is preliminary data.</text>
</comment>
<evidence type="ECO:0000313" key="3">
    <source>
        <dbReference type="Proteomes" id="UP000051249"/>
    </source>
</evidence>
<dbReference type="Proteomes" id="UP000051249">
    <property type="component" value="Unassembled WGS sequence"/>
</dbReference>
<dbReference type="PATRIC" id="fig|480391.4.peg.1505"/>
<sequence length="209" mass="24709">MKKKLFSLLAVVSIMLFLPVPGSASRHHVTYHYKTQKYVSFEKIPRNQQKKVKFTFRVNQNKIRRYYPKSKYAIPTQNGKHYLVGNDLKLVNNSKYNVVIYGNKILAPSKSQKVNFSKIYLKKHQTRVIRNVITVSNDAYYTYSEGEADFQDNQYSQRQFEYKISRYHVVFLMSSDLFYKPSWRYGSIPGFTVRNSHGHLRALYMLSSF</sequence>
<feature type="signal peptide" evidence="1">
    <location>
        <begin position="1"/>
        <end position="24"/>
    </location>
</feature>
<keyword evidence="1" id="KW-0732">Signal</keyword>
<dbReference type="RefSeq" id="WP_057800509.1">
    <property type="nucleotide sequence ID" value="NZ_BJZZ01000060.1"/>
</dbReference>
<name>A0A0R2N4X8_9LACO</name>
<keyword evidence="3" id="KW-1185">Reference proteome</keyword>
<organism evidence="2 3">
    <name type="scientific">Pediococcus argentinicus</name>
    <dbReference type="NCBI Taxonomy" id="480391"/>
    <lineage>
        <taxon>Bacteria</taxon>
        <taxon>Bacillati</taxon>
        <taxon>Bacillota</taxon>
        <taxon>Bacilli</taxon>
        <taxon>Lactobacillales</taxon>
        <taxon>Lactobacillaceae</taxon>
        <taxon>Pediococcus</taxon>
    </lineage>
</organism>